<dbReference type="InterPro" id="IPR026444">
    <property type="entry name" value="Secre_tail"/>
</dbReference>
<keyword evidence="3" id="KW-1185">Reference proteome</keyword>
<dbReference type="RefSeq" id="WP_119657497.1">
    <property type="nucleotide sequence ID" value="NZ_JBHUOI010000029.1"/>
</dbReference>
<dbReference type="AlphaFoldDB" id="A0A418QL96"/>
<dbReference type="GO" id="GO:1902929">
    <property type="term" value="C:plasma membrane of growing cell tip"/>
    <property type="evidence" value="ECO:0007669"/>
    <property type="project" value="TreeGrafter"/>
</dbReference>
<sequence length="836" mass="86567">MKTLHLYFSALVLGSVAGTSTVQAQALDFTFAAPNVYAPGTVYSVTEQPDGKLLAVGNFSRVNGTVVPRLVRFSANGTLDAAFNQQVGSNAVAYRARLQSNGQYLLVGFTNSALQAGGVVRAGGLLRLNADGSGDPSFDAGSGPAFANGDYAGLDDVLPLANGQMLAVGFFDQFNGVPANHLVRLNADGSVDATFRPGTGANDEVLTVVPVANGKFLIGGYFETYNGFSCNGLARLNADGSFDTSFASPLQLYSGVDNLTIQPDGKVLVVGYLSTNSGSGTPTPLLRLLANGALDNSFFFPGTLAIGSLSSYYGDALAVQNDGKILIRSTFERPVMRLNGNGTPDLSYNAVNDATSSSSSLTLLRNGQLLEAGAFTSFGATLDQPLVRLTTTGSLDATFQPVIQVSGTVNALLRQADGKLVAGGNFSEVNGQQARRLARFNPDGSLDPTFTYNTRNALNQPVYDLAWQSDGRVLVAAGPDVARYLPSGSPDNSFAAARFSGPVTRLLLQPDGRVLAGGNFRSSTGTSIVRLTSTGSYDPTFALSPTTNTDGLLTFSHMALQADGKLVVGGRLRAATGSSYTGLVRYATNGSLDPTFSSSSFTTATGSLFAVRINTLTLQTDGKVLVGGSFAGFNGVGLSNLARLNPNGSLDTGFSPPASNGTVSSVAVQPNNRILVGGLFASPTTPANLARLLPDGSPDASFGATAVPNSTVRAILTQPDGSLIIGGSFTSVSGQLSMALARLVAPNVLHVAAPAAVAERTTAWPVPAHGQLHVALAPTAHARQLELLDALGRPVRQLALASSVPFTLSLAELPAGIYLLRVTYAEGTVTRRVQLQ</sequence>
<dbReference type="PANTHER" id="PTHR31778:SF2">
    <property type="entry name" value="BUD SITE SELECTION PROTEIN RAX2"/>
    <property type="match status" value="1"/>
</dbReference>
<feature type="signal peptide" evidence="1">
    <location>
        <begin position="1"/>
        <end position="24"/>
    </location>
</feature>
<dbReference type="NCBIfam" id="TIGR02608">
    <property type="entry name" value="delta_60_rpt"/>
    <property type="match status" value="14"/>
</dbReference>
<dbReference type="EMBL" id="QYCN01000045">
    <property type="protein sequence ID" value="RIY06033.1"/>
    <property type="molecule type" value="Genomic_DNA"/>
</dbReference>
<dbReference type="InterPro" id="IPR013431">
    <property type="entry name" value="Delta_60_rpt"/>
</dbReference>
<dbReference type="NCBIfam" id="TIGR04183">
    <property type="entry name" value="Por_Secre_tail"/>
    <property type="match status" value="1"/>
</dbReference>
<dbReference type="OrthoDB" id="9805017at2"/>
<dbReference type="SUPFAM" id="SSF63829">
    <property type="entry name" value="Calcium-dependent phosphotriesterase"/>
    <property type="match status" value="1"/>
</dbReference>
<reference evidence="2 3" key="2">
    <citation type="submission" date="2019-01" db="EMBL/GenBank/DDBJ databases">
        <title>Hymenobacter humicola sp. nov., isolated from soils in Antarctica.</title>
        <authorList>
            <person name="Sedlacek I."/>
            <person name="Holochova P."/>
            <person name="Kralova S."/>
            <person name="Pantucek R."/>
            <person name="Stankova E."/>
            <person name="Vrbovska V."/>
            <person name="Kristofova L."/>
            <person name="Svec P."/>
            <person name="Busse H.-J."/>
        </authorList>
    </citation>
    <scope>NUCLEOTIDE SEQUENCE [LARGE SCALE GENOMIC DNA]</scope>
    <source>
        <strain evidence="2 3">CCM 8852</strain>
    </source>
</reference>
<reference evidence="2 3" key="1">
    <citation type="submission" date="2018-09" db="EMBL/GenBank/DDBJ databases">
        <authorList>
            <person name="Zeman M."/>
            <person name="Pardy F."/>
        </authorList>
    </citation>
    <scope>NUCLEOTIDE SEQUENCE [LARGE SCALE GENOMIC DNA]</scope>
    <source>
        <strain evidence="2 3">CCM 8852</strain>
    </source>
</reference>
<name>A0A418QL96_9BACT</name>
<protein>
    <submittedName>
        <fullName evidence="2">T9SS C-terminal target domain-containing protein</fullName>
    </submittedName>
</protein>
<gene>
    <name evidence="2" type="ORF">D0T11_19515</name>
</gene>
<dbReference type="Gene3D" id="2.80.10.50">
    <property type="match status" value="5"/>
</dbReference>
<dbReference type="PANTHER" id="PTHR31778">
    <property type="entry name" value="BUD SITE SELECTION PROTEIN RAX2"/>
    <property type="match status" value="1"/>
</dbReference>
<dbReference type="Proteomes" id="UP000284250">
    <property type="component" value="Unassembled WGS sequence"/>
</dbReference>
<accession>A0A418QL96</accession>
<evidence type="ECO:0000313" key="3">
    <source>
        <dbReference type="Proteomes" id="UP000284250"/>
    </source>
</evidence>
<evidence type="ECO:0000256" key="1">
    <source>
        <dbReference type="SAM" id="SignalP"/>
    </source>
</evidence>
<dbReference type="Pfam" id="PF17164">
    <property type="entry name" value="DUF5122"/>
    <property type="match status" value="13"/>
</dbReference>
<evidence type="ECO:0000313" key="2">
    <source>
        <dbReference type="EMBL" id="RIY06033.1"/>
    </source>
</evidence>
<keyword evidence="1" id="KW-0732">Signal</keyword>
<dbReference type="SUPFAM" id="SSF101898">
    <property type="entry name" value="NHL repeat"/>
    <property type="match status" value="1"/>
</dbReference>
<organism evidence="2 3">
    <name type="scientific">Hymenobacter rubripertinctus</name>
    <dbReference type="NCBI Taxonomy" id="2029981"/>
    <lineage>
        <taxon>Bacteria</taxon>
        <taxon>Pseudomonadati</taxon>
        <taxon>Bacteroidota</taxon>
        <taxon>Cytophagia</taxon>
        <taxon>Cytophagales</taxon>
        <taxon>Hymenobacteraceae</taxon>
        <taxon>Hymenobacter</taxon>
    </lineage>
</organism>
<feature type="chain" id="PRO_5019004283" evidence="1">
    <location>
        <begin position="25"/>
        <end position="836"/>
    </location>
</feature>
<proteinExistence type="predicted"/>
<comment type="caution">
    <text evidence="2">The sequence shown here is derived from an EMBL/GenBank/DDBJ whole genome shotgun (WGS) entry which is preliminary data.</text>
</comment>